<reference evidence="1 2" key="1">
    <citation type="journal article" date="2010" name="J. Bacteriol.">
        <title>Genome sequence of Fulvimarina pelagi HTCC2506T, a Mn(II)-oxidizing alphaproteobacterium possessing an aerobic anoxygenic photosynthetic gene cluster and Xanthorhodopsin.</title>
        <authorList>
            <person name="Kang I."/>
            <person name="Oh H.M."/>
            <person name="Lim S.I."/>
            <person name="Ferriera S."/>
            <person name="Giovannoni S.J."/>
            <person name="Cho J.C."/>
        </authorList>
    </citation>
    <scope>NUCLEOTIDE SEQUENCE [LARGE SCALE GENOMIC DNA]</scope>
    <source>
        <strain evidence="1 2">HTCC2506</strain>
    </source>
</reference>
<proteinExistence type="predicted"/>
<dbReference type="EMBL" id="AATP01000008">
    <property type="protein sequence ID" value="EAU40399.1"/>
    <property type="molecule type" value="Genomic_DNA"/>
</dbReference>
<evidence type="ECO:0000313" key="1">
    <source>
        <dbReference type="EMBL" id="EAU40399.1"/>
    </source>
</evidence>
<name>Q0FZ79_9HYPH</name>
<protein>
    <submittedName>
        <fullName evidence="1">DNA polymerase III subunit alpha</fullName>
    </submittedName>
</protein>
<keyword evidence="2" id="KW-1185">Reference proteome</keyword>
<dbReference type="AlphaFoldDB" id="Q0FZ79"/>
<dbReference type="HOGENOM" id="CLU_3153146_0_0_5"/>
<comment type="caution">
    <text evidence="1">The sequence shown here is derived from an EMBL/GenBank/DDBJ whole genome shotgun (WGS) entry which is preliminary data.</text>
</comment>
<sequence length="48" mass="5259">MAQIPCAIIIKDKTNPATATNEARSFVNPTIDILPISHCMTVFVLVLF</sequence>
<gene>
    <name evidence="1" type="ORF">FP2506_04195</name>
</gene>
<accession>Q0FZ79</accession>
<dbReference type="Proteomes" id="UP000004310">
    <property type="component" value="Unassembled WGS sequence"/>
</dbReference>
<organism evidence="1 2">
    <name type="scientific">Fulvimarina pelagi HTCC2506</name>
    <dbReference type="NCBI Taxonomy" id="314231"/>
    <lineage>
        <taxon>Bacteria</taxon>
        <taxon>Pseudomonadati</taxon>
        <taxon>Pseudomonadota</taxon>
        <taxon>Alphaproteobacteria</taxon>
        <taxon>Hyphomicrobiales</taxon>
        <taxon>Aurantimonadaceae</taxon>
        <taxon>Fulvimarina</taxon>
    </lineage>
</organism>
<evidence type="ECO:0000313" key="2">
    <source>
        <dbReference type="Proteomes" id="UP000004310"/>
    </source>
</evidence>